<dbReference type="VEuPathDB" id="FungiDB:A1O9_03951"/>
<name>A0A072PH76_9EURO</name>
<dbReference type="Proteomes" id="UP000027920">
    <property type="component" value="Unassembled WGS sequence"/>
</dbReference>
<organism evidence="2 3">
    <name type="scientific">Exophiala aquamarina CBS 119918</name>
    <dbReference type="NCBI Taxonomy" id="1182545"/>
    <lineage>
        <taxon>Eukaryota</taxon>
        <taxon>Fungi</taxon>
        <taxon>Dikarya</taxon>
        <taxon>Ascomycota</taxon>
        <taxon>Pezizomycotina</taxon>
        <taxon>Eurotiomycetes</taxon>
        <taxon>Chaetothyriomycetidae</taxon>
        <taxon>Chaetothyriales</taxon>
        <taxon>Herpotrichiellaceae</taxon>
        <taxon>Exophiala</taxon>
    </lineage>
</organism>
<dbReference type="AlphaFoldDB" id="A0A072PH76"/>
<protein>
    <recommendedName>
        <fullName evidence="1">AB hydrolase-1 domain-containing protein</fullName>
    </recommendedName>
</protein>
<dbReference type="RefSeq" id="XP_013261697.1">
    <property type="nucleotide sequence ID" value="XM_013406243.1"/>
</dbReference>
<dbReference type="InterPro" id="IPR050228">
    <property type="entry name" value="Carboxylesterase_BioH"/>
</dbReference>
<dbReference type="SUPFAM" id="SSF53474">
    <property type="entry name" value="alpha/beta-Hydrolases"/>
    <property type="match status" value="1"/>
</dbReference>
<evidence type="ECO:0000313" key="2">
    <source>
        <dbReference type="EMBL" id="KEF59107.1"/>
    </source>
</evidence>
<proteinExistence type="predicted"/>
<accession>A0A072PH76</accession>
<dbReference type="PANTHER" id="PTHR43194:SF4">
    <property type="entry name" value="AB HYDROLASE-1 DOMAIN-CONTAINING PROTEIN"/>
    <property type="match status" value="1"/>
</dbReference>
<sequence length="373" mass="40856">MTDISTGSELKLGDVFYVGGEYVQDSRGTHMRGQICVRRYGKKVPNQPAIIYIHGAAQTGTHFESTPDGRAGLAVLQAQSGWECFVLDQPGIGRSRYHAADVGELTQFTVEEVQGCYTAPSPDAWPQAKLHTQWPGSGKRGDSIFDAFYASQVGHIGDYRKVEQLFRANVNALLALTGPAFVVTHSQGGLLGWHTADECPGLVRGIIALEPNGPPYIFPGYPPYYSSVHSVGKVVRPFGITYSPLHYEPPLAPDAKSLPFRKETSVKHVQGLVDREHRISPSRKLPNLASTPVLVITGEASYHAPYDHLTVEFLREAGVRTEHIRLEDCGINGNGHLLGIEKNNKEIQELIERWLVKHASDSSGQAELPDSGE</sequence>
<comment type="caution">
    <text evidence="2">The sequence shown here is derived from an EMBL/GenBank/DDBJ whole genome shotgun (WGS) entry which is preliminary data.</text>
</comment>
<dbReference type="Gene3D" id="3.40.50.1820">
    <property type="entry name" value="alpha/beta hydrolase"/>
    <property type="match status" value="1"/>
</dbReference>
<dbReference type="HOGENOM" id="CLU_038297_1_0_1"/>
<dbReference type="CDD" id="cd12809">
    <property type="entry name" value="Esterase_713_like-2"/>
    <property type="match status" value="1"/>
</dbReference>
<dbReference type="InterPro" id="IPR000073">
    <property type="entry name" value="AB_hydrolase_1"/>
</dbReference>
<dbReference type="GeneID" id="25278884"/>
<dbReference type="InterPro" id="IPR029058">
    <property type="entry name" value="AB_hydrolase_fold"/>
</dbReference>
<dbReference type="OrthoDB" id="9978720at2759"/>
<dbReference type="EMBL" id="AMGV01000003">
    <property type="protein sequence ID" value="KEF59107.1"/>
    <property type="molecule type" value="Genomic_DNA"/>
</dbReference>
<evidence type="ECO:0000313" key="3">
    <source>
        <dbReference type="Proteomes" id="UP000027920"/>
    </source>
</evidence>
<keyword evidence="3" id="KW-1185">Reference proteome</keyword>
<gene>
    <name evidence="2" type="ORF">A1O9_03951</name>
</gene>
<dbReference type="PANTHER" id="PTHR43194">
    <property type="entry name" value="HYDROLASE ALPHA/BETA FOLD FAMILY"/>
    <property type="match status" value="1"/>
</dbReference>
<dbReference type="Pfam" id="PF12697">
    <property type="entry name" value="Abhydrolase_6"/>
    <property type="match status" value="1"/>
</dbReference>
<evidence type="ECO:0000259" key="1">
    <source>
        <dbReference type="Pfam" id="PF12697"/>
    </source>
</evidence>
<feature type="domain" description="AB hydrolase-1" evidence="1">
    <location>
        <begin position="50"/>
        <end position="330"/>
    </location>
</feature>
<reference evidence="2 3" key="1">
    <citation type="submission" date="2013-03" db="EMBL/GenBank/DDBJ databases">
        <title>The Genome Sequence of Exophiala aquamarina CBS 119918.</title>
        <authorList>
            <consortium name="The Broad Institute Genomics Platform"/>
            <person name="Cuomo C."/>
            <person name="de Hoog S."/>
            <person name="Gorbushina A."/>
            <person name="Walker B."/>
            <person name="Young S.K."/>
            <person name="Zeng Q."/>
            <person name="Gargeya S."/>
            <person name="Fitzgerald M."/>
            <person name="Haas B."/>
            <person name="Abouelleil A."/>
            <person name="Allen A.W."/>
            <person name="Alvarado L."/>
            <person name="Arachchi H.M."/>
            <person name="Berlin A.M."/>
            <person name="Chapman S.B."/>
            <person name="Gainer-Dewar J."/>
            <person name="Goldberg J."/>
            <person name="Griggs A."/>
            <person name="Gujja S."/>
            <person name="Hansen M."/>
            <person name="Howarth C."/>
            <person name="Imamovic A."/>
            <person name="Ireland A."/>
            <person name="Larimer J."/>
            <person name="McCowan C."/>
            <person name="Murphy C."/>
            <person name="Pearson M."/>
            <person name="Poon T.W."/>
            <person name="Priest M."/>
            <person name="Roberts A."/>
            <person name="Saif S."/>
            <person name="Shea T."/>
            <person name="Sisk P."/>
            <person name="Sykes S."/>
            <person name="Wortman J."/>
            <person name="Nusbaum C."/>
            <person name="Birren B."/>
        </authorList>
    </citation>
    <scope>NUCLEOTIDE SEQUENCE [LARGE SCALE GENOMIC DNA]</scope>
    <source>
        <strain evidence="2 3">CBS 119918</strain>
    </source>
</reference>